<dbReference type="Pfam" id="PF03577">
    <property type="entry name" value="Peptidase_C69"/>
    <property type="match status" value="1"/>
</dbReference>
<dbReference type="GO" id="GO:0070004">
    <property type="term" value="F:cysteine-type exopeptidase activity"/>
    <property type="evidence" value="ECO:0007669"/>
    <property type="project" value="InterPro"/>
</dbReference>
<evidence type="ECO:0000313" key="7">
    <source>
        <dbReference type="EMBL" id="MDX8419553.1"/>
    </source>
</evidence>
<evidence type="ECO:0000256" key="1">
    <source>
        <dbReference type="ARBA" id="ARBA00001670"/>
    </source>
</evidence>
<keyword evidence="8" id="KW-1185">Reference proteome</keyword>
<dbReference type="AlphaFoldDB" id="A0AB35U396"/>
<accession>A0AB35U396</accession>
<keyword evidence="3 6" id="KW-0645">Protease</keyword>
<proteinExistence type="inferred from homology"/>
<dbReference type="Proteomes" id="UP001286174">
    <property type="component" value="Unassembled WGS sequence"/>
</dbReference>
<name>A0AB35U396_9FIRM</name>
<comment type="similarity">
    <text evidence="2 6">Belongs to the peptidase C69 family.</text>
</comment>
<dbReference type="InterPro" id="IPR005322">
    <property type="entry name" value="Peptidase_C69"/>
</dbReference>
<sequence length="492" mass="55216">MPCTTLLVGKKATYDGSTMIARNDDSPSGVFMPKKFVVVHPQEQPRHYRSVISHVEIDLPDDPMRYTAMPNAVDGSGIWAAAGVNEVNVAMTATETITSNERVLGADPLVTLQKTDGKETAGGIGEEDLVVLTLPYIHSAREGVRRLGSLLEKYGTYESNGIAFSDHDEIWWLETIGGHHWIARRVPDECYVVMPNQFGIDAFDFADAYGAQKDYMCSADLQNFVQDNFLDLSLDGNFDPRASFGSHSDADHVYNTPRAWWMERFLNPHTYRWDGEDADFGPTSDDLPWSLVPERKVTVEDVKYVLSGHYQNTEYDPYGSHMDRTRMGAYRSIGINRNDFLGLFQIRGYMPAEYQSIEWIAEGSNAFNAIVPFYGNVETTPDYFANTTKTVSTDNFYWSNRLIAALCDASYHTAFVHVERYQEKVLSLGHQLIKQYDGLHQDVSDPGEAAKLNEKANEEIAAMAKKETDAVLDKVLYAASNGMKNSYSLSDN</sequence>
<dbReference type="EC" id="3.4.-.-" evidence="6"/>
<gene>
    <name evidence="7" type="ORF">MOZ60_05545</name>
</gene>
<comment type="caution">
    <text evidence="7">The sequence shown here is derived from an EMBL/GenBank/DDBJ whole genome shotgun (WGS) entry which is preliminary data.</text>
</comment>
<dbReference type="Gene3D" id="3.60.60.10">
    <property type="entry name" value="Penicillin V Acylase, Chain A"/>
    <property type="match status" value="1"/>
</dbReference>
<dbReference type="InterPro" id="IPR047804">
    <property type="entry name" value="C69_dipept_A-like"/>
</dbReference>
<dbReference type="NCBIfam" id="NF033678">
    <property type="entry name" value="C69_fam_dipept"/>
    <property type="match status" value="1"/>
</dbReference>
<dbReference type="EMBL" id="JALBUR010000010">
    <property type="protein sequence ID" value="MDX8419553.1"/>
    <property type="molecule type" value="Genomic_DNA"/>
</dbReference>
<evidence type="ECO:0000256" key="5">
    <source>
        <dbReference type="ARBA" id="ARBA00022997"/>
    </source>
</evidence>
<evidence type="ECO:0000256" key="2">
    <source>
        <dbReference type="ARBA" id="ARBA00007225"/>
    </source>
</evidence>
<evidence type="ECO:0000256" key="3">
    <source>
        <dbReference type="ARBA" id="ARBA00022670"/>
    </source>
</evidence>
<evidence type="ECO:0000313" key="8">
    <source>
        <dbReference type="Proteomes" id="UP001286174"/>
    </source>
</evidence>
<comment type="catalytic activity">
    <reaction evidence="1">
        <text>an L-aminoacyl-L-amino acid + H2O = 2 an L-alpha-amino acid</text>
        <dbReference type="Rhea" id="RHEA:48940"/>
        <dbReference type="ChEBI" id="CHEBI:15377"/>
        <dbReference type="ChEBI" id="CHEBI:59869"/>
        <dbReference type="ChEBI" id="CHEBI:77460"/>
        <dbReference type="EC" id="3.4.13.19"/>
    </reaction>
</comment>
<keyword evidence="4 6" id="KW-0378">Hydrolase</keyword>
<organism evidence="7 8">
    <name type="scientific">Grylomicrobium aquisgranensis</name>
    <dbReference type="NCBI Taxonomy" id="2926318"/>
    <lineage>
        <taxon>Bacteria</taxon>
        <taxon>Bacillati</taxon>
        <taxon>Bacillota</taxon>
        <taxon>Erysipelotrichia</taxon>
        <taxon>Erysipelotrichales</taxon>
        <taxon>Erysipelotrichaceae</taxon>
        <taxon>Grylomicrobium</taxon>
    </lineage>
</organism>
<dbReference type="PANTHER" id="PTHR12994">
    <property type="entry name" value="SECERNIN"/>
    <property type="match status" value="1"/>
</dbReference>
<dbReference type="GO" id="GO:0016805">
    <property type="term" value="F:dipeptidase activity"/>
    <property type="evidence" value="ECO:0007669"/>
    <property type="project" value="UniProtKB-KW"/>
</dbReference>
<evidence type="ECO:0000256" key="4">
    <source>
        <dbReference type="ARBA" id="ARBA00022801"/>
    </source>
</evidence>
<dbReference type="RefSeq" id="WP_370595935.1">
    <property type="nucleotide sequence ID" value="NZ_JALBUR010000010.1"/>
</dbReference>
<keyword evidence="5 6" id="KW-0224">Dipeptidase</keyword>
<reference evidence="7 8" key="1">
    <citation type="submission" date="2022-03" db="EMBL/GenBank/DDBJ databases">
        <title>Novel taxa within the pig intestine.</title>
        <authorList>
            <person name="Wylensek D."/>
            <person name="Bishof K."/>
            <person name="Afrizal A."/>
            <person name="Clavel T."/>
        </authorList>
    </citation>
    <scope>NUCLEOTIDE SEQUENCE [LARGE SCALE GENOMIC DNA]</scope>
    <source>
        <strain evidence="7 8">CLA-KB-P133</strain>
    </source>
</reference>
<evidence type="ECO:0000256" key="6">
    <source>
        <dbReference type="RuleBase" id="RU364089"/>
    </source>
</evidence>
<dbReference type="GO" id="GO:0006508">
    <property type="term" value="P:proteolysis"/>
    <property type="evidence" value="ECO:0007669"/>
    <property type="project" value="UniProtKB-KW"/>
</dbReference>
<dbReference type="PANTHER" id="PTHR12994:SF17">
    <property type="entry name" value="LD30995P"/>
    <property type="match status" value="1"/>
</dbReference>
<protein>
    <recommendedName>
        <fullName evidence="6">Dipeptidase</fullName>
        <ecNumber evidence="6">3.4.-.-</ecNumber>
    </recommendedName>
</protein>